<protein>
    <recommendedName>
        <fullName evidence="3">Photosynthetic complex assembly protein</fullName>
    </recommendedName>
</protein>
<organism evidence="1 2">
    <name type="scientific">Jiella endophytica</name>
    <dbReference type="NCBI Taxonomy" id="2558362"/>
    <lineage>
        <taxon>Bacteria</taxon>
        <taxon>Pseudomonadati</taxon>
        <taxon>Pseudomonadota</taxon>
        <taxon>Alphaproteobacteria</taxon>
        <taxon>Hyphomicrobiales</taxon>
        <taxon>Aurantimonadaceae</taxon>
        <taxon>Jiella</taxon>
    </lineage>
</organism>
<dbReference type="NCBIfam" id="TIGR03054">
    <property type="entry name" value="photo_alph_chp1"/>
    <property type="match status" value="1"/>
</dbReference>
<sequence length="170" mass="17445">MRGLAAAIRNGQIKIAPDQDKPIPKPILIGAGALALTALVAIGMGRTTGIGLAETPEVGTVASRGLQIDEHADGSVAVIDASSREPLVEVAAGQGAFTVEVLRNLSRDRVRKGASDAGPFVLALKSDGRLVVEDPETRQQVELRAFGKLQAEAFAKMLPAGAGASEGASK</sequence>
<dbReference type="InterPro" id="IPR017495">
    <property type="entry name" value="PuhC"/>
</dbReference>
<proteinExistence type="predicted"/>
<dbReference type="AlphaFoldDB" id="A0A4Y8RIH2"/>
<reference evidence="1 2" key="1">
    <citation type="submission" date="2019-03" db="EMBL/GenBank/DDBJ databases">
        <title>Jiella endophytica sp. nov., a novel endophytic bacterium isolated from root of Ficus microcarpa Linn. f.</title>
        <authorList>
            <person name="Tuo L."/>
        </authorList>
    </citation>
    <scope>NUCLEOTIDE SEQUENCE [LARGE SCALE GENOMIC DNA]</scope>
    <source>
        <strain evidence="1 2">CBS5Q-3</strain>
    </source>
</reference>
<evidence type="ECO:0008006" key="3">
    <source>
        <dbReference type="Google" id="ProtNLM"/>
    </source>
</evidence>
<comment type="caution">
    <text evidence="1">The sequence shown here is derived from an EMBL/GenBank/DDBJ whole genome shotgun (WGS) entry which is preliminary data.</text>
</comment>
<evidence type="ECO:0000313" key="1">
    <source>
        <dbReference type="EMBL" id="TFF22825.1"/>
    </source>
</evidence>
<dbReference type="Proteomes" id="UP000298179">
    <property type="component" value="Unassembled WGS sequence"/>
</dbReference>
<name>A0A4Y8RIH2_9HYPH</name>
<evidence type="ECO:0000313" key="2">
    <source>
        <dbReference type="Proteomes" id="UP000298179"/>
    </source>
</evidence>
<gene>
    <name evidence="1" type="ORF">E3C22_10180</name>
</gene>
<dbReference type="OrthoDB" id="7848123at2"/>
<accession>A0A4Y8RIH2</accession>
<keyword evidence="2" id="KW-1185">Reference proteome</keyword>
<dbReference type="RefSeq" id="WP_134761927.1">
    <property type="nucleotide sequence ID" value="NZ_SOZD01000003.1"/>
</dbReference>
<dbReference type="EMBL" id="SOZD01000003">
    <property type="protein sequence ID" value="TFF22825.1"/>
    <property type="molecule type" value="Genomic_DNA"/>
</dbReference>